<name>A0A8F5BVR5_9CREN</name>
<dbReference type="AlphaFoldDB" id="A0A8F5BVR5"/>
<reference evidence="2" key="1">
    <citation type="journal article" date="2021" name="Environ. Microbiol.">
        <title>New insights into the diversity and evolution of the archaeal mobilome from three complete genomes of Saccharolobus shibatae.</title>
        <authorList>
            <person name="Medvedeva S."/>
            <person name="Brandt D."/>
            <person name="Cvirkaite-Krupovic V."/>
            <person name="Liu Y."/>
            <person name="Severinov K."/>
            <person name="Ishino S."/>
            <person name="Ishino Y."/>
            <person name="Prangishvili D."/>
            <person name="Kalinowski J."/>
            <person name="Krupovic M."/>
        </authorList>
    </citation>
    <scope>NUCLEOTIDE SEQUENCE</scope>
    <source>
        <strain evidence="2">BEU9</strain>
    </source>
</reference>
<keyword evidence="1" id="KW-1133">Transmembrane helix</keyword>
<dbReference type="GeneID" id="65560406"/>
<evidence type="ECO:0000256" key="1">
    <source>
        <dbReference type="SAM" id="Phobius"/>
    </source>
</evidence>
<feature type="transmembrane region" description="Helical" evidence="1">
    <location>
        <begin position="12"/>
        <end position="30"/>
    </location>
</feature>
<evidence type="ECO:0000313" key="3">
    <source>
        <dbReference type="Proteomes" id="UP000693941"/>
    </source>
</evidence>
<dbReference type="EMBL" id="CP077715">
    <property type="protein sequence ID" value="QXJ32315.1"/>
    <property type="molecule type" value="Genomic_DNA"/>
</dbReference>
<keyword evidence="1" id="KW-0812">Transmembrane</keyword>
<dbReference type="Proteomes" id="UP000693941">
    <property type="component" value="Chromosome"/>
</dbReference>
<proteinExistence type="predicted"/>
<organism evidence="2 3">
    <name type="scientific">Saccharolobus shibatae</name>
    <dbReference type="NCBI Taxonomy" id="2286"/>
    <lineage>
        <taxon>Archaea</taxon>
        <taxon>Thermoproteota</taxon>
        <taxon>Thermoprotei</taxon>
        <taxon>Sulfolobales</taxon>
        <taxon>Sulfolobaceae</taxon>
        <taxon>Saccharolobus</taxon>
    </lineage>
</organism>
<keyword evidence="1" id="KW-0472">Membrane</keyword>
<sequence length="46" mass="5437">MMSNKWFETGWFRWMLVVAATISMALVSVYEYSWTLYTVPTLGQKL</sequence>
<protein>
    <submittedName>
        <fullName evidence="2">Uncharacterized protein</fullName>
    </submittedName>
</protein>
<evidence type="ECO:0000313" key="2">
    <source>
        <dbReference type="EMBL" id="QXJ32315.1"/>
    </source>
</evidence>
<accession>A0A8F5BVR5</accession>
<dbReference type="RefSeq" id="WP_218260596.1">
    <property type="nucleotide sequence ID" value="NZ_CP077715.1"/>
</dbReference>
<gene>
    <name evidence="2" type="ORF">J5U21_01966</name>
</gene>